<evidence type="ECO:0000313" key="7">
    <source>
        <dbReference type="EMBL" id="KAJ7378277.1"/>
    </source>
</evidence>
<dbReference type="InterPro" id="IPR050726">
    <property type="entry name" value="mGluR"/>
</dbReference>
<comment type="subcellular location">
    <subcellularLocation>
        <location evidence="1">Membrane</location>
    </subcellularLocation>
</comment>
<keyword evidence="2" id="KW-0812">Transmembrane</keyword>
<dbReference type="InterPro" id="IPR001828">
    <property type="entry name" value="ANF_lig-bd_rcpt"/>
</dbReference>
<keyword evidence="7" id="KW-0675">Receptor</keyword>
<evidence type="ECO:0000256" key="5">
    <source>
        <dbReference type="ARBA" id="ARBA00023180"/>
    </source>
</evidence>
<evidence type="ECO:0000256" key="3">
    <source>
        <dbReference type="ARBA" id="ARBA00022989"/>
    </source>
</evidence>
<accession>A0A9W9ZB11</accession>
<comment type="caution">
    <text evidence="7">The sequence shown here is derived from an EMBL/GenBank/DDBJ whole genome shotgun (WGS) entry which is preliminary data.</text>
</comment>
<keyword evidence="5" id="KW-0325">Glycoprotein</keyword>
<evidence type="ECO:0000256" key="1">
    <source>
        <dbReference type="ARBA" id="ARBA00004370"/>
    </source>
</evidence>
<dbReference type="PANTHER" id="PTHR24060">
    <property type="entry name" value="METABOTROPIC GLUTAMATE RECEPTOR"/>
    <property type="match status" value="1"/>
</dbReference>
<protein>
    <submittedName>
        <fullName evidence="7">Metabotropic glutamate receptor 3</fullName>
    </submittedName>
</protein>
<dbReference type="GO" id="GO:0016020">
    <property type="term" value="C:membrane"/>
    <property type="evidence" value="ECO:0007669"/>
    <property type="project" value="UniProtKB-SubCell"/>
</dbReference>
<dbReference type="AlphaFoldDB" id="A0A9W9ZB11"/>
<proteinExistence type="predicted"/>
<sequence>MATRRKLIIFITEFLKHPNVRGVILFCTDTDARRLLKGAQRKKAVGRFIWVASDYWGTRTKPIEGLEKYAEGAITVSLTEANFSEFKAYFTSLKPENRSR</sequence>
<evidence type="ECO:0000313" key="8">
    <source>
        <dbReference type="Proteomes" id="UP001163046"/>
    </source>
</evidence>
<reference evidence="7" key="1">
    <citation type="submission" date="2023-01" db="EMBL/GenBank/DDBJ databases">
        <title>Genome assembly of the deep-sea coral Lophelia pertusa.</title>
        <authorList>
            <person name="Herrera S."/>
            <person name="Cordes E."/>
        </authorList>
    </citation>
    <scope>NUCLEOTIDE SEQUENCE</scope>
    <source>
        <strain evidence="7">USNM1676648</strain>
        <tissue evidence="7">Polyp</tissue>
    </source>
</reference>
<name>A0A9W9ZB11_9CNID</name>
<dbReference type="Pfam" id="PF01094">
    <property type="entry name" value="ANF_receptor"/>
    <property type="match status" value="1"/>
</dbReference>
<evidence type="ECO:0000256" key="4">
    <source>
        <dbReference type="ARBA" id="ARBA00023136"/>
    </source>
</evidence>
<dbReference type="SUPFAM" id="SSF53822">
    <property type="entry name" value="Periplasmic binding protein-like I"/>
    <property type="match status" value="1"/>
</dbReference>
<feature type="domain" description="Receptor ligand binding region" evidence="6">
    <location>
        <begin position="15"/>
        <end position="96"/>
    </location>
</feature>
<dbReference type="OrthoDB" id="425344at2759"/>
<organism evidence="7 8">
    <name type="scientific">Desmophyllum pertusum</name>
    <dbReference type="NCBI Taxonomy" id="174260"/>
    <lineage>
        <taxon>Eukaryota</taxon>
        <taxon>Metazoa</taxon>
        <taxon>Cnidaria</taxon>
        <taxon>Anthozoa</taxon>
        <taxon>Hexacorallia</taxon>
        <taxon>Scleractinia</taxon>
        <taxon>Caryophylliina</taxon>
        <taxon>Caryophylliidae</taxon>
        <taxon>Desmophyllum</taxon>
    </lineage>
</organism>
<keyword evidence="8" id="KW-1185">Reference proteome</keyword>
<evidence type="ECO:0000259" key="6">
    <source>
        <dbReference type="Pfam" id="PF01094"/>
    </source>
</evidence>
<keyword evidence="4" id="KW-0472">Membrane</keyword>
<dbReference type="InterPro" id="IPR028082">
    <property type="entry name" value="Peripla_BP_I"/>
</dbReference>
<keyword evidence="3" id="KW-1133">Transmembrane helix</keyword>
<dbReference type="Gene3D" id="3.40.50.2300">
    <property type="match status" value="1"/>
</dbReference>
<gene>
    <name evidence="7" type="primary">GRM3_4</name>
    <name evidence="7" type="ORF">OS493_024228</name>
</gene>
<dbReference type="EMBL" id="MU826368">
    <property type="protein sequence ID" value="KAJ7378277.1"/>
    <property type="molecule type" value="Genomic_DNA"/>
</dbReference>
<evidence type="ECO:0000256" key="2">
    <source>
        <dbReference type="ARBA" id="ARBA00022692"/>
    </source>
</evidence>
<dbReference type="Proteomes" id="UP001163046">
    <property type="component" value="Unassembled WGS sequence"/>
</dbReference>